<keyword evidence="1" id="KW-0175">Coiled coil</keyword>
<gene>
    <name evidence="3" type="ORF">K489DRAFT_379844</name>
</gene>
<accession>A0A6J3M8B4</accession>
<organism evidence="3">
    <name type="scientific">Dissoconium aciculare CBS 342.82</name>
    <dbReference type="NCBI Taxonomy" id="1314786"/>
    <lineage>
        <taxon>Eukaryota</taxon>
        <taxon>Fungi</taxon>
        <taxon>Dikarya</taxon>
        <taxon>Ascomycota</taxon>
        <taxon>Pezizomycotina</taxon>
        <taxon>Dothideomycetes</taxon>
        <taxon>Dothideomycetidae</taxon>
        <taxon>Mycosphaerellales</taxon>
        <taxon>Dissoconiaceae</taxon>
        <taxon>Dissoconium</taxon>
    </lineage>
</organism>
<keyword evidence="2" id="KW-1185">Reference proteome</keyword>
<reference evidence="3" key="1">
    <citation type="submission" date="2020-01" db="EMBL/GenBank/DDBJ databases">
        <authorList>
            <consortium name="DOE Joint Genome Institute"/>
            <person name="Haridas S."/>
            <person name="Albert R."/>
            <person name="Binder M."/>
            <person name="Bloem J."/>
            <person name="Labutti K."/>
            <person name="Salamov A."/>
            <person name="Andreopoulos B."/>
            <person name="Baker S.E."/>
            <person name="Barry K."/>
            <person name="Bills G."/>
            <person name="Bluhm B.H."/>
            <person name="Cannon C."/>
            <person name="Castanera R."/>
            <person name="Culley D.E."/>
            <person name="Daum C."/>
            <person name="Ezra D."/>
            <person name="Gonzalez J.B."/>
            <person name="Henrissat B."/>
            <person name="Kuo A."/>
            <person name="Liang C."/>
            <person name="Lipzen A."/>
            <person name="Lutzoni F."/>
            <person name="Magnuson J."/>
            <person name="Mondo S."/>
            <person name="Nolan M."/>
            <person name="Ohm R."/>
            <person name="Pangilinan J."/>
            <person name="Park H.-J."/>
            <person name="Ramirez L."/>
            <person name="Alfaro M."/>
            <person name="Sun H."/>
            <person name="Tritt A."/>
            <person name="Yoshinaga Y."/>
            <person name="Zwiers L.-H."/>
            <person name="Turgeon B.G."/>
            <person name="Goodwin S.B."/>
            <person name="Spatafora J.W."/>
            <person name="Crous P.W."/>
            <person name="Grigoriev I.V."/>
        </authorList>
    </citation>
    <scope>NUCLEOTIDE SEQUENCE</scope>
    <source>
        <strain evidence="3">CBS 342.82</strain>
    </source>
</reference>
<evidence type="ECO:0000313" key="3">
    <source>
        <dbReference type="RefSeq" id="XP_033460880.1"/>
    </source>
</evidence>
<protein>
    <submittedName>
        <fullName evidence="3">Uncharacterized protein</fullName>
    </submittedName>
</protein>
<proteinExistence type="predicted"/>
<reference evidence="3" key="2">
    <citation type="submission" date="2020-04" db="EMBL/GenBank/DDBJ databases">
        <authorList>
            <consortium name="NCBI Genome Project"/>
        </authorList>
    </citation>
    <scope>NUCLEOTIDE SEQUENCE</scope>
    <source>
        <strain evidence="3">CBS 342.82</strain>
    </source>
</reference>
<evidence type="ECO:0000256" key="1">
    <source>
        <dbReference type="SAM" id="Coils"/>
    </source>
</evidence>
<feature type="coiled-coil region" evidence="1">
    <location>
        <begin position="54"/>
        <end position="109"/>
    </location>
</feature>
<dbReference type="AlphaFoldDB" id="A0A6J3M8B4"/>
<sequence>MCFYDNFKYACQDWKWGNFREQCTKEYRTGETCGMKMVYNTILLDGICPWCEKIEKKLRRREKAQNDIARWSAEPNRLKASIEKAYNEIAELNREIQNLQLEKERRYQNIGNPRRT</sequence>
<dbReference type="RefSeq" id="XP_033460880.1">
    <property type="nucleotide sequence ID" value="XM_033604742.1"/>
</dbReference>
<dbReference type="OrthoDB" id="5015991at2759"/>
<evidence type="ECO:0000313" key="2">
    <source>
        <dbReference type="Proteomes" id="UP000504637"/>
    </source>
</evidence>
<reference evidence="3" key="3">
    <citation type="submission" date="2025-08" db="UniProtKB">
        <authorList>
            <consortium name="RefSeq"/>
        </authorList>
    </citation>
    <scope>IDENTIFICATION</scope>
    <source>
        <strain evidence="3">CBS 342.82</strain>
    </source>
</reference>
<name>A0A6J3M8B4_9PEZI</name>
<dbReference type="GeneID" id="54362542"/>
<dbReference type="Proteomes" id="UP000504637">
    <property type="component" value="Unplaced"/>
</dbReference>